<feature type="transmembrane region" description="Helical" evidence="9">
    <location>
        <begin position="21"/>
        <end position="38"/>
    </location>
</feature>
<evidence type="ECO:0000256" key="5">
    <source>
        <dbReference type="ARBA" id="ARBA00022692"/>
    </source>
</evidence>
<keyword evidence="6 9" id="KW-1133">Transmembrane helix</keyword>
<dbReference type="STRING" id="1763535.LPB072_14335"/>
<dbReference type="EMBL" id="CP017476">
    <property type="protein sequence ID" value="AOW13843.1"/>
    <property type="molecule type" value="Genomic_DNA"/>
</dbReference>
<accession>A0A162T7X3</accession>
<dbReference type="InterPro" id="IPR055348">
    <property type="entry name" value="DctQ"/>
</dbReference>
<comment type="function">
    <text evidence="9">Part of the tripartite ATP-independent periplasmic (TRAP) transport system.</text>
</comment>
<reference evidence="12 13" key="1">
    <citation type="submission" date="2016-02" db="EMBL/GenBank/DDBJ databases">
        <title>Draft genome sequence of Hydrogenophaga sp. LPB0072.</title>
        <authorList>
            <person name="Shin S.-K."/>
            <person name="Yi H."/>
        </authorList>
    </citation>
    <scope>NUCLEOTIDE SEQUENCE [LARGE SCALE GENOMIC DNA]</scope>
    <source>
        <strain evidence="12 13">LPB0072</strain>
    </source>
</reference>
<keyword evidence="2 9" id="KW-0813">Transport</keyword>
<comment type="similarity">
    <text evidence="8 9">Belongs to the TRAP transporter small permease family.</text>
</comment>
<evidence type="ECO:0000256" key="2">
    <source>
        <dbReference type="ARBA" id="ARBA00022448"/>
    </source>
</evidence>
<evidence type="ECO:0000313" key="12">
    <source>
        <dbReference type="EMBL" id="OAD44194.1"/>
    </source>
</evidence>
<dbReference type="InterPro" id="IPR007387">
    <property type="entry name" value="TRAP_DctQ"/>
</dbReference>
<reference evidence="11 14" key="2">
    <citation type="submission" date="2016-10" db="EMBL/GenBank/DDBJ databases">
        <title>Hydorgenophaga sp. LPB0072 isolated from gastropod.</title>
        <authorList>
            <person name="Kim E."/>
            <person name="Yi H."/>
        </authorList>
    </citation>
    <scope>NUCLEOTIDE SEQUENCE [LARGE SCALE GENOMIC DNA]</scope>
    <source>
        <strain evidence="11 14">LPB0072</strain>
    </source>
</reference>
<dbReference type="Pfam" id="PF04290">
    <property type="entry name" value="DctQ"/>
    <property type="match status" value="1"/>
</dbReference>
<keyword evidence="3" id="KW-1003">Cell membrane</keyword>
<dbReference type="KEGG" id="hyl:LPB072_14335"/>
<keyword evidence="5 9" id="KW-0812">Transmembrane</keyword>
<dbReference type="GO" id="GO:0005886">
    <property type="term" value="C:plasma membrane"/>
    <property type="evidence" value="ECO:0007669"/>
    <property type="project" value="UniProtKB-SubCell"/>
</dbReference>
<feature type="transmembrane region" description="Helical" evidence="9">
    <location>
        <begin position="136"/>
        <end position="154"/>
    </location>
</feature>
<evidence type="ECO:0000313" key="13">
    <source>
        <dbReference type="Proteomes" id="UP000185657"/>
    </source>
</evidence>
<sequence>MKQLLVISRFIDALNEWVGKGATWLILATVLISAGNALMRKFFGQGTNALLEIQWYFFAAVFTLGSGYAFLRNAHVRIDFLSNKFSARTRNWIDVGGILIFLLPLCYMMFTLTWPLLVQAYETGEMSFNPGGLIRWPVYAMLPAGFSLLALQGLSELLKRLHFIFGDGPDVLAHDHSHEAVE</sequence>
<dbReference type="RefSeq" id="WP_066084527.1">
    <property type="nucleotide sequence ID" value="NZ_CP017476.1"/>
</dbReference>
<evidence type="ECO:0000313" key="11">
    <source>
        <dbReference type="EMBL" id="AOW13843.1"/>
    </source>
</evidence>
<keyword evidence="13" id="KW-1185">Reference proteome</keyword>
<dbReference type="GO" id="GO:0022857">
    <property type="term" value="F:transmembrane transporter activity"/>
    <property type="evidence" value="ECO:0007669"/>
    <property type="project" value="UniProtKB-UniRule"/>
</dbReference>
<comment type="subunit">
    <text evidence="9">The complex comprises the extracytoplasmic solute receptor protein and the two transmembrane proteins.</text>
</comment>
<evidence type="ECO:0000259" key="10">
    <source>
        <dbReference type="Pfam" id="PF04290"/>
    </source>
</evidence>
<comment type="subcellular location">
    <subcellularLocation>
        <location evidence="1 9">Cell inner membrane</location>
        <topology evidence="1 9">Multi-pass membrane protein</topology>
    </subcellularLocation>
</comment>
<evidence type="ECO:0000256" key="8">
    <source>
        <dbReference type="ARBA" id="ARBA00038436"/>
    </source>
</evidence>
<organism evidence="11 14">
    <name type="scientific">Hydrogenophaga crassostreae</name>
    <dbReference type="NCBI Taxonomy" id="1763535"/>
    <lineage>
        <taxon>Bacteria</taxon>
        <taxon>Pseudomonadati</taxon>
        <taxon>Pseudomonadota</taxon>
        <taxon>Betaproteobacteria</taxon>
        <taxon>Burkholderiales</taxon>
        <taxon>Comamonadaceae</taxon>
        <taxon>Hydrogenophaga</taxon>
    </lineage>
</organism>
<dbReference type="Proteomes" id="UP000185657">
    <property type="component" value="Unassembled WGS sequence"/>
</dbReference>
<feature type="transmembrane region" description="Helical" evidence="9">
    <location>
        <begin position="92"/>
        <end position="116"/>
    </location>
</feature>
<keyword evidence="7 9" id="KW-0472">Membrane</keyword>
<evidence type="ECO:0000256" key="6">
    <source>
        <dbReference type="ARBA" id="ARBA00022989"/>
    </source>
</evidence>
<dbReference type="PANTHER" id="PTHR35011:SF4">
    <property type="entry name" value="SLL1102 PROTEIN"/>
    <property type="match status" value="1"/>
</dbReference>
<dbReference type="Proteomes" id="UP000185680">
    <property type="component" value="Chromosome"/>
</dbReference>
<proteinExistence type="inferred from homology"/>
<dbReference type="EMBL" id="LVWD01000001">
    <property type="protein sequence ID" value="OAD44194.1"/>
    <property type="molecule type" value="Genomic_DNA"/>
</dbReference>
<dbReference type="AlphaFoldDB" id="A0A162T7X3"/>
<dbReference type="PANTHER" id="PTHR35011">
    <property type="entry name" value="2,3-DIKETO-L-GULONATE TRAP TRANSPORTER SMALL PERMEASE PROTEIN YIAM"/>
    <property type="match status" value="1"/>
</dbReference>
<evidence type="ECO:0000313" key="14">
    <source>
        <dbReference type="Proteomes" id="UP000185680"/>
    </source>
</evidence>
<keyword evidence="4 9" id="KW-0997">Cell inner membrane</keyword>
<evidence type="ECO:0000256" key="1">
    <source>
        <dbReference type="ARBA" id="ARBA00004429"/>
    </source>
</evidence>
<protein>
    <recommendedName>
        <fullName evidence="9">TRAP transporter small permease protein</fullName>
    </recommendedName>
</protein>
<evidence type="ECO:0000256" key="4">
    <source>
        <dbReference type="ARBA" id="ARBA00022519"/>
    </source>
</evidence>
<name>A0A162T7X3_9BURK</name>
<dbReference type="OrthoDB" id="9795655at2"/>
<gene>
    <name evidence="11" type="ORF">LPB072_14335</name>
    <name evidence="12" type="ORF">LPB72_01480</name>
</gene>
<feature type="domain" description="Tripartite ATP-independent periplasmic transporters DctQ component" evidence="10">
    <location>
        <begin position="30"/>
        <end position="161"/>
    </location>
</feature>
<evidence type="ECO:0000256" key="7">
    <source>
        <dbReference type="ARBA" id="ARBA00023136"/>
    </source>
</evidence>
<evidence type="ECO:0000256" key="9">
    <source>
        <dbReference type="RuleBase" id="RU369079"/>
    </source>
</evidence>
<feature type="transmembrane region" description="Helical" evidence="9">
    <location>
        <begin position="53"/>
        <end position="71"/>
    </location>
</feature>
<evidence type="ECO:0000256" key="3">
    <source>
        <dbReference type="ARBA" id="ARBA00022475"/>
    </source>
</evidence>